<dbReference type="EMBL" id="CAFBJG010000042">
    <property type="protein sequence ID" value="CAB4849549.1"/>
    <property type="molecule type" value="Genomic_DNA"/>
</dbReference>
<evidence type="ECO:0000313" key="1">
    <source>
        <dbReference type="EMBL" id="CAB4849549.1"/>
    </source>
</evidence>
<organism evidence="1">
    <name type="scientific">freshwater metagenome</name>
    <dbReference type="NCBI Taxonomy" id="449393"/>
    <lineage>
        <taxon>unclassified sequences</taxon>
        <taxon>metagenomes</taxon>
        <taxon>ecological metagenomes</taxon>
    </lineage>
</organism>
<gene>
    <name evidence="1" type="ORF">UFOPK3282_00543</name>
</gene>
<accession>A0A6J7BZZ3</accession>
<protein>
    <submittedName>
        <fullName evidence="1">Unannotated protein</fullName>
    </submittedName>
</protein>
<reference evidence="1" key="1">
    <citation type="submission" date="2020-05" db="EMBL/GenBank/DDBJ databases">
        <authorList>
            <person name="Chiriac C."/>
            <person name="Salcher M."/>
            <person name="Ghai R."/>
            <person name="Kavagutti S V."/>
        </authorList>
    </citation>
    <scope>NUCLEOTIDE SEQUENCE</scope>
</reference>
<sequence>MISGSTPAKAKETSFAFIGRFNSLAFASDAKIAAVAPSFNPAAFPAVTRPAGLNGVFKACNASNVVCGRGGSSTVATPQPSSAVRIATGIKSG</sequence>
<name>A0A6J7BZZ3_9ZZZZ</name>
<proteinExistence type="predicted"/>
<dbReference type="AlphaFoldDB" id="A0A6J7BZZ3"/>